<organism evidence="11 12">
    <name type="scientific">Loxostege sticticalis</name>
    <name type="common">Beet webworm moth</name>
    <dbReference type="NCBI Taxonomy" id="481309"/>
    <lineage>
        <taxon>Eukaryota</taxon>
        <taxon>Metazoa</taxon>
        <taxon>Ecdysozoa</taxon>
        <taxon>Arthropoda</taxon>
        <taxon>Hexapoda</taxon>
        <taxon>Insecta</taxon>
        <taxon>Pterygota</taxon>
        <taxon>Neoptera</taxon>
        <taxon>Endopterygota</taxon>
        <taxon>Lepidoptera</taxon>
        <taxon>Glossata</taxon>
        <taxon>Ditrysia</taxon>
        <taxon>Pyraloidea</taxon>
        <taxon>Crambidae</taxon>
        <taxon>Pyraustinae</taxon>
        <taxon>Loxostege</taxon>
    </lineage>
</organism>
<evidence type="ECO:0000256" key="7">
    <source>
        <dbReference type="ARBA" id="ARBA00023170"/>
    </source>
</evidence>
<accession>A0ABR3HLW4</accession>
<comment type="similarity">
    <text evidence="2">Belongs to the G-protein coupled receptor 1 family.</text>
</comment>
<comment type="subcellular location">
    <subcellularLocation>
        <location evidence="1">Membrane</location>
        <topology evidence="1">Multi-pass membrane protein</topology>
    </subcellularLocation>
</comment>
<keyword evidence="12" id="KW-1185">Reference proteome</keyword>
<feature type="domain" description="G-protein coupled receptors family 1 profile" evidence="10">
    <location>
        <begin position="48"/>
        <end position="304"/>
    </location>
</feature>
<evidence type="ECO:0000256" key="5">
    <source>
        <dbReference type="ARBA" id="ARBA00023040"/>
    </source>
</evidence>
<keyword evidence="7" id="KW-0675">Receptor</keyword>
<gene>
    <name evidence="11" type="ORF">ABMA27_005130</name>
</gene>
<feature type="transmembrane region" description="Helical" evidence="9">
    <location>
        <begin position="243"/>
        <end position="267"/>
    </location>
</feature>
<feature type="transmembrane region" description="Helical" evidence="9">
    <location>
        <begin position="35"/>
        <end position="57"/>
    </location>
</feature>
<evidence type="ECO:0000256" key="2">
    <source>
        <dbReference type="ARBA" id="ARBA00010663"/>
    </source>
</evidence>
<comment type="caution">
    <text evidence="11">The sequence shown here is derived from an EMBL/GenBank/DDBJ whole genome shotgun (WGS) entry which is preliminary data.</text>
</comment>
<keyword evidence="6 9" id="KW-0472">Membrane</keyword>
<proteinExistence type="inferred from homology"/>
<dbReference type="Pfam" id="PF00001">
    <property type="entry name" value="7tm_1"/>
    <property type="match status" value="1"/>
</dbReference>
<dbReference type="EMBL" id="JBEUOH010000017">
    <property type="protein sequence ID" value="KAL0871399.1"/>
    <property type="molecule type" value="Genomic_DNA"/>
</dbReference>
<evidence type="ECO:0000259" key="10">
    <source>
        <dbReference type="PROSITE" id="PS50262"/>
    </source>
</evidence>
<keyword evidence="4 9" id="KW-1133">Transmembrane helix</keyword>
<evidence type="ECO:0000256" key="8">
    <source>
        <dbReference type="ARBA" id="ARBA00023224"/>
    </source>
</evidence>
<feature type="transmembrane region" description="Helical" evidence="9">
    <location>
        <begin position="148"/>
        <end position="166"/>
    </location>
</feature>
<feature type="transmembrane region" description="Helical" evidence="9">
    <location>
        <begin position="192"/>
        <end position="216"/>
    </location>
</feature>
<name>A0ABR3HLW4_LOXSC</name>
<evidence type="ECO:0000256" key="1">
    <source>
        <dbReference type="ARBA" id="ARBA00004141"/>
    </source>
</evidence>
<dbReference type="Proteomes" id="UP001549920">
    <property type="component" value="Unassembled WGS sequence"/>
</dbReference>
<dbReference type="InterPro" id="IPR017452">
    <property type="entry name" value="GPCR_Rhodpsn_7TM"/>
</dbReference>
<evidence type="ECO:0000313" key="11">
    <source>
        <dbReference type="EMBL" id="KAL0871399.1"/>
    </source>
</evidence>
<evidence type="ECO:0000256" key="3">
    <source>
        <dbReference type="ARBA" id="ARBA00022692"/>
    </source>
</evidence>
<protein>
    <recommendedName>
        <fullName evidence="10">G-protein coupled receptors family 1 profile domain-containing protein</fullName>
    </recommendedName>
</protein>
<keyword evidence="3 9" id="KW-0812">Transmembrane</keyword>
<feature type="transmembrane region" description="Helical" evidence="9">
    <location>
        <begin position="287"/>
        <end position="306"/>
    </location>
</feature>
<feature type="transmembrane region" description="Helical" evidence="9">
    <location>
        <begin position="109"/>
        <end position="127"/>
    </location>
</feature>
<sequence length="405" mass="46060">MDSEDEDWLNIDTSEHDFPNVLWVVKPASEMAIKATFMVLVGVTGIFLNLIILIILIRNRWLWCASNLLVGNLALVDLITLLFCPWFMLVKDFYQNYVLKTFGCQFEGFMQATLLLSGVGAVVLVSYDRLAAAALTSDARVTKSIAPKLVAGTWVASALLSLPWILKREYVERHWKNFIEGFCVEDVKVLGIYWHFTLSLLVWIPLSLMLLTYGAIMWRLECSARELASRGGGKSVTRAKRRAIRISACVLLTTAICRLPYTVLIYWRNNLDMEVNSVEGSFDAMWFAANFLMYTNSTINPLIYGFTNIRFRKAMDLTPGVSIFKFGSWCCVCCAFRRKEPIQSDKNIDKIFVIEGSPRHHKKLAHVFKNIFHINKETLDILDSIKNDEATTKPTRITPVKTEAA</sequence>
<dbReference type="Gene3D" id="1.20.1070.10">
    <property type="entry name" value="Rhodopsin 7-helix transmembrane proteins"/>
    <property type="match status" value="1"/>
</dbReference>
<dbReference type="InterPro" id="IPR000276">
    <property type="entry name" value="GPCR_Rhodpsn"/>
</dbReference>
<evidence type="ECO:0000313" key="12">
    <source>
        <dbReference type="Proteomes" id="UP001549920"/>
    </source>
</evidence>
<dbReference type="PANTHER" id="PTHR45695">
    <property type="entry name" value="LEUCOKININ RECEPTOR-RELATED"/>
    <property type="match status" value="1"/>
</dbReference>
<evidence type="ECO:0000256" key="6">
    <source>
        <dbReference type="ARBA" id="ARBA00023136"/>
    </source>
</evidence>
<dbReference type="PANTHER" id="PTHR45695:SF9">
    <property type="entry name" value="LEUCOKININ RECEPTOR"/>
    <property type="match status" value="1"/>
</dbReference>
<reference evidence="11 12" key="1">
    <citation type="submission" date="2024-06" db="EMBL/GenBank/DDBJ databases">
        <title>A chromosome-level genome assembly of beet webworm, Loxostege sticticalis.</title>
        <authorList>
            <person name="Zhang Y."/>
        </authorList>
    </citation>
    <scope>NUCLEOTIDE SEQUENCE [LARGE SCALE GENOMIC DNA]</scope>
    <source>
        <strain evidence="11">AQ026</strain>
        <tissue evidence="11">Whole body</tissue>
    </source>
</reference>
<feature type="transmembrane region" description="Helical" evidence="9">
    <location>
        <begin position="69"/>
        <end position="89"/>
    </location>
</feature>
<keyword evidence="5" id="KW-0297">G-protein coupled receptor</keyword>
<dbReference type="PRINTS" id="PR00237">
    <property type="entry name" value="GPCRRHODOPSN"/>
</dbReference>
<evidence type="ECO:0000256" key="9">
    <source>
        <dbReference type="SAM" id="Phobius"/>
    </source>
</evidence>
<evidence type="ECO:0000256" key="4">
    <source>
        <dbReference type="ARBA" id="ARBA00022989"/>
    </source>
</evidence>
<keyword evidence="8" id="KW-0807">Transducer</keyword>
<dbReference type="SUPFAM" id="SSF81321">
    <property type="entry name" value="Family A G protein-coupled receptor-like"/>
    <property type="match status" value="1"/>
</dbReference>
<dbReference type="PROSITE" id="PS50262">
    <property type="entry name" value="G_PROTEIN_RECEP_F1_2"/>
    <property type="match status" value="1"/>
</dbReference>